<accession>A3IHG7</accession>
<evidence type="ECO:0000313" key="2">
    <source>
        <dbReference type="Proteomes" id="UP000003781"/>
    </source>
</evidence>
<reference evidence="1 2" key="1">
    <citation type="submission" date="2007-03" db="EMBL/GenBank/DDBJ databases">
        <authorList>
            <person name="Stal L."/>
            <person name="Ferriera S."/>
            <person name="Johnson J."/>
            <person name="Kravitz S."/>
            <person name="Beeson K."/>
            <person name="Sutton G."/>
            <person name="Rogers Y.-H."/>
            <person name="Friedman R."/>
            <person name="Frazier M."/>
            <person name="Venter J.C."/>
        </authorList>
    </citation>
    <scope>NUCLEOTIDE SEQUENCE [LARGE SCALE GENOMIC DNA]</scope>
    <source>
        <strain evidence="1 2">CCY0110</strain>
    </source>
</reference>
<gene>
    <name evidence="1" type="ORF">CY0110_15677</name>
</gene>
<protein>
    <submittedName>
        <fullName evidence="1">Uncharacterized protein</fullName>
    </submittedName>
</protein>
<proteinExistence type="predicted"/>
<evidence type="ECO:0000313" key="1">
    <source>
        <dbReference type="EMBL" id="EAZ93249.1"/>
    </source>
</evidence>
<sequence>MVNRNKRYYPGLTLSQPRYVHHADQQFADTEPNQYHYPQPVFSRLWRIA</sequence>
<name>A3IHG7_9CHRO</name>
<dbReference type="EMBL" id="AAXW01000002">
    <property type="protein sequence ID" value="EAZ93249.1"/>
    <property type="molecule type" value="Genomic_DNA"/>
</dbReference>
<comment type="caution">
    <text evidence="1">The sequence shown here is derived from an EMBL/GenBank/DDBJ whole genome shotgun (WGS) entry which is preliminary data.</text>
</comment>
<dbReference type="AlphaFoldDB" id="A3IHG7"/>
<organism evidence="1 2">
    <name type="scientific">Crocosphaera chwakensis CCY0110</name>
    <dbReference type="NCBI Taxonomy" id="391612"/>
    <lineage>
        <taxon>Bacteria</taxon>
        <taxon>Bacillati</taxon>
        <taxon>Cyanobacteriota</taxon>
        <taxon>Cyanophyceae</taxon>
        <taxon>Oscillatoriophycideae</taxon>
        <taxon>Chroococcales</taxon>
        <taxon>Aphanothecaceae</taxon>
        <taxon>Crocosphaera</taxon>
        <taxon>Crocosphaera chwakensis</taxon>
    </lineage>
</organism>
<dbReference type="Proteomes" id="UP000003781">
    <property type="component" value="Unassembled WGS sequence"/>
</dbReference>
<keyword evidence="2" id="KW-1185">Reference proteome</keyword>